<dbReference type="Proteomes" id="UP000483018">
    <property type="component" value="Unassembled WGS sequence"/>
</dbReference>
<dbReference type="PANTHER" id="PTHR45825:SF11">
    <property type="entry name" value="ALPHA AMYLASE DOMAIN-CONTAINING PROTEIN"/>
    <property type="match status" value="1"/>
</dbReference>
<dbReference type="GO" id="GO:0009011">
    <property type="term" value="F:alpha-1,4-glucan glucosyltransferase (ADP-glucose donor) activity"/>
    <property type="evidence" value="ECO:0007669"/>
    <property type="project" value="UniProtKB-UniRule"/>
</dbReference>
<dbReference type="CDD" id="cd03791">
    <property type="entry name" value="GT5_Glycogen_synthase_DULL1-like"/>
    <property type="match status" value="1"/>
</dbReference>
<comment type="similarity">
    <text evidence="3 7">Belongs to the glycosyltransferase 1 family. Bacterial/plant glycogen synthase subfamily.</text>
</comment>
<dbReference type="GO" id="GO:0004373">
    <property type="term" value="F:alpha-1,4-glucan glucosyltransferase (UDP-glucose donor) activity"/>
    <property type="evidence" value="ECO:0007669"/>
    <property type="project" value="InterPro"/>
</dbReference>
<keyword evidence="5 7" id="KW-0808">Transferase</keyword>
<evidence type="ECO:0000259" key="8">
    <source>
        <dbReference type="Pfam" id="PF00534"/>
    </source>
</evidence>
<organism evidence="10 11">
    <name type="scientific">Defluviitalea raffinosedens</name>
    <dbReference type="NCBI Taxonomy" id="1450156"/>
    <lineage>
        <taxon>Bacteria</taxon>
        <taxon>Bacillati</taxon>
        <taxon>Bacillota</taxon>
        <taxon>Clostridia</taxon>
        <taxon>Lachnospirales</taxon>
        <taxon>Defluviitaleaceae</taxon>
        <taxon>Defluviitalea</taxon>
    </lineage>
</organism>
<evidence type="ECO:0000256" key="5">
    <source>
        <dbReference type="ARBA" id="ARBA00022679"/>
    </source>
</evidence>
<evidence type="ECO:0000256" key="4">
    <source>
        <dbReference type="ARBA" id="ARBA00022676"/>
    </source>
</evidence>
<dbReference type="InterPro" id="IPR001296">
    <property type="entry name" value="Glyco_trans_1"/>
</dbReference>
<dbReference type="NCBIfam" id="TIGR02095">
    <property type="entry name" value="glgA"/>
    <property type="match status" value="1"/>
</dbReference>
<dbReference type="RefSeq" id="WP_158741836.1">
    <property type="nucleotide sequence ID" value="NZ_JAFBEP010000010.1"/>
</dbReference>
<dbReference type="Pfam" id="PF00534">
    <property type="entry name" value="Glycos_transf_1"/>
    <property type="match status" value="1"/>
</dbReference>
<evidence type="ECO:0000256" key="2">
    <source>
        <dbReference type="ARBA" id="ARBA00002764"/>
    </source>
</evidence>
<sequence length="478" mass="54922">MSQNDLKILFVSSEAIPFAKTGGLGDVAGALPYALKKLGADVRVAIPKYKCVLQQYLNDSEIVAEFPVYLEWRKQFAHIYEYDSSVPVYFIGNDNYFDRDGLYGYNDDHERFAFFCKAVLDMLPRIGFKPDIIHCNDWQTGPICLLLKERYHEDLYYRSISTLYTIHNIQYQGIFGRETLDLLGVSDWCFHSEGVEFYGNVSYMKAGLVYSDAINTVSKTYAEEIKTSQYGYGLDGVLQKRSSVLYGIVNGIDYEAFNPETDKALYIPYSKESLHLKKENKYRLQKDLGLPQRDVPMIGLISRLVDQKGLDLIAEKMHDLMQEDIQFVVLGTGQHQYEEMFKYMQDTFPEKVSANILFNVDLAQKIYGGSDLFLMPSLFEPCGLGQLISLRYGTIPIVRKTGGLADTIQSFNEETCEGNGFVFNDYNSDAMLWEIIRALNVYYNKDKWELLVKNAMNSDYSWEDSAKKYMELYKSISH</sequence>
<name>A0A7C8LAR6_9FIRM</name>
<dbReference type="EC" id="2.4.1.21" evidence="7"/>
<comment type="catalytic activity">
    <reaction evidence="1 7">
        <text>[(1-&gt;4)-alpha-D-glucosyl](n) + ADP-alpha-D-glucose = [(1-&gt;4)-alpha-D-glucosyl](n+1) + ADP + H(+)</text>
        <dbReference type="Rhea" id="RHEA:18189"/>
        <dbReference type="Rhea" id="RHEA-COMP:9584"/>
        <dbReference type="Rhea" id="RHEA-COMP:9587"/>
        <dbReference type="ChEBI" id="CHEBI:15378"/>
        <dbReference type="ChEBI" id="CHEBI:15444"/>
        <dbReference type="ChEBI" id="CHEBI:57498"/>
        <dbReference type="ChEBI" id="CHEBI:456216"/>
        <dbReference type="EC" id="2.4.1.21"/>
    </reaction>
</comment>
<gene>
    <name evidence="7 10" type="primary">glgA</name>
    <name evidence="10" type="ORF">GND95_14550</name>
</gene>
<evidence type="ECO:0000313" key="10">
    <source>
        <dbReference type="EMBL" id="KAE9627755.1"/>
    </source>
</evidence>
<dbReference type="EMBL" id="WSLF01000024">
    <property type="protein sequence ID" value="KAE9627755.1"/>
    <property type="molecule type" value="Genomic_DNA"/>
</dbReference>
<keyword evidence="11" id="KW-1185">Reference proteome</keyword>
<evidence type="ECO:0000256" key="1">
    <source>
        <dbReference type="ARBA" id="ARBA00001478"/>
    </source>
</evidence>
<evidence type="ECO:0000313" key="11">
    <source>
        <dbReference type="Proteomes" id="UP000483018"/>
    </source>
</evidence>
<keyword evidence="6 7" id="KW-0320">Glycogen biosynthesis</keyword>
<dbReference type="Pfam" id="PF08323">
    <property type="entry name" value="Glyco_transf_5"/>
    <property type="match status" value="1"/>
</dbReference>
<feature type="binding site" evidence="7">
    <location>
        <position position="20"/>
    </location>
    <ligand>
        <name>ADP-alpha-D-glucose</name>
        <dbReference type="ChEBI" id="CHEBI:57498"/>
    </ligand>
</feature>
<dbReference type="HAMAP" id="MF_00484">
    <property type="entry name" value="Glycogen_synth"/>
    <property type="match status" value="1"/>
</dbReference>
<dbReference type="UniPathway" id="UPA00164"/>
<evidence type="ECO:0000256" key="3">
    <source>
        <dbReference type="ARBA" id="ARBA00010281"/>
    </source>
</evidence>
<dbReference type="InterPro" id="IPR013534">
    <property type="entry name" value="Starch_synth_cat_dom"/>
</dbReference>
<dbReference type="Gene3D" id="3.40.50.2000">
    <property type="entry name" value="Glycogen Phosphorylase B"/>
    <property type="match status" value="2"/>
</dbReference>
<dbReference type="SUPFAM" id="SSF53756">
    <property type="entry name" value="UDP-Glycosyltransferase/glycogen phosphorylase"/>
    <property type="match status" value="1"/>
</dbReference>
<feature type="domain" description="Glycosyl transferase family 1" evidence="8">
    <location>
        <begin position="294"/>
        <end position="440"/>
    </location>
</feature>
<keyword evidence="4 7" id="KW-0328">Glycosyltransferase</keyword>
<comment type="caution">
    <text evidence="10">The sequence shown here is derived from an EMBL/GenBank/DDBJ whole genome shotgun (WGS) entry which is preliminary data.</text>
</comment>
<feature type="domain" description="Starch synthase catalytic" evidence="9">
    <location>
        <begin position="7"/>
        <end position="240"/>
    </location>
</feature>
<protein>
    <recommendedName>
        <fullName evidence="7">Glycogen synthase</fullName>
        <ecNumber evidence="7">2.4.1.21</ecNumber>
    </recommendedName>
    <alternativeName>
        <fullName evidence="7">Starch [bacterial glycogen] synthase</fullName>
    </alternativeName>
</protein>
<comment type="pathway">
    <text evidence="7">Glycan biosynthesis; glycogen biosynthesis.</text>
</comment>
<comment type="function">
    <text evidence="2 7">Synthesizes alpha-1,4-glucan chains using ADP-glucose.</text>
</comment>
<dbReference type="PANTHER" id="PTHR45825">
    <property type="entry name" value="GRANULE-BOUND STARCH SYNTHASE 1, CHLOROPLASTIC/AMYLOPLASTIC"/>
    <property type="match status" value="1"/>
</dbReference>
<reference evidence="10 11" key="1">
    <citation type="submission" date="2019-12" db="EMBL/GenBank/DDBJ databases">
        <title>Defluviitalea raffinosedens, isolated from a biogas fermenter, genome sequencing and characterization.</title>
        <authorList>
            <person name="Rettenmaier R."/>
            <person name="Schneider M."/>
            <person name="Neuhaus K."/>
            <person name="Liebl W."/>
            <person name="Zverlov V."/>
        </authorList>
    </citation>
    <scope>NUCLEOTIDE SEQUENCE [LARGE SCALE GENOMIC DNA]</scope>
    <source>
        <strain evidence="10 11">249c-K6</strain>
    </source>
</reference>
<dbReference type="AlphaFoldDB" id="A0A7C8LAR6"/>
<dbReference type="InterPro" id="IPR011835">
    <property type="entry name" value="GS/SS"/>
</dbReference>
<evidence type="ECO:0000259" key="9">
    <source>
        <dbReference type="Pfam" id="PF08323"/>
    </source>
</evidence>
<dbReference type="NCBIfam" id="NF001898">
    <property type="entry name" value="PRK00654.1-1"/>
    <property type="match status" value="1"/>
</dbReference>
<dbReference type="GO" id="GO:0005978">
    <property type="term" value="P:glycogen biosynthetic process"/>
    <property type="evidence" value="ECO:0007669"/>
    <property type="project" value="UniProtKB-UniRule"/>
</dbReference>
<dbReference type="OrthoDB" id="9808590at2"/>
<proteinExistence type="inferred from homology"/>
<accession>A0A7C8LAR6</accession>
<evidence type="ECO:0000256" key="7">
    <source>
        <dbReference type="HAMAP-Rule" id="MF_00484"/>
    </source>
</evidence>
<dbReference type="NCBIfam" id="NF001899">
    <property type="entry name" value="PRK00654.1-2"/>
    <property type="match status" value="1"/>
</dbReference>
<evidence type="ECO:0000256" key="6">
    <source>
        <dbReference type="ARBA" id="ARBA00023056"/>
    </source>
</evidence>